<accession>A0AAD3SP40</accession>
<dbReference type="Proteomes" id="UP001279734">
    <property type="component" value="Unassembled WGS sequence"/>
</dbReference>
<feature type="region of interest" description="Disordered" evidence="1">
    <location>
        <begin position="170"/>
        <end position="197"/>
    </location>
</feature>
<sequence length="197" mass="20822">MASADDILDAVVTDSTVCGDGQIIRLSYPCFPMGIAPLSVVTRRPKVYVNKAPNVNVVRFDPEALSAEAPSSASHCWKMAPCSDISHPVVNCSSKLAPVVAEKVLVDAGPKMAHCPFGNDRVKEENVPLVNMPMINHCPQGGLGEDGMSPVPRGILDPTPSVLSMNLQLDDRHPADAESIESLASFSSPSPHTAPAD</sequence>
<evidence type="ECO:0000313" key="3">
    <source>
        <dbReference type="Proteomes" id="UP001279734"/>
    </source>
</evidence>
<feature type="compositionally biased region" description="Polar residues" evidence="1">
    <location>
        <begin position="182"/>
        <end position="191"/>
    </location>
</feature>
<protein>
    <submittedName>
        <fullName evidence="2">Uncharacterized protein</fullName>
    </submittedName>
</protein>
<name>A0AAD3SP40_NEPGR</name>
<evidence type="ECO:0000256" key="1">
    <source>
        <dbReference type="SAM" id="MobiDB-lite"/>
    </source>
</evidence>
<reference evidence="2" key="1">
    <citation type="submission" date="2023-05" db="EMBL/GenBank/DDBJ databases">
        <title>Nepenthes gracilis genome sequencing.</title>
        <authorList>
            <person name="Fukushima K."/>
        </authorList>
    </citation>
    <scope>NUCLEOTIDE SEQUENCE</scope>
    <source>
        <strain evidence="2">SING2019-196</strain>
    </source>
</reference>
<keyword evidence="3" id="KW-1185">Reference proteome</keyword>
<evidence type="ECO:0000313" key="2">
    <source>
        <dbReference type="EMBL" id="GMH15410.1"/>
    </source>
</evidence>
<organism evidence="2 3">
    <name type="scientific">Nepenthes gracilis</name>
    <name type="common">Slender pitcher plant</name>
    <dbReference type="NCBI Taxonomy" id="150966"/>
    <lineage>
        <taxon>Eukaryota</taxon>
        <taxon>Viridiplantae</taxon>
        <taxon>Streptophyta</taxon>
        <taxon>Embryophyta</taxon>
        <taxon>Tracheophyta</taxon>
        <taxon>Spermatophyta</taxon>
        <taxon>Magnoliopsida</taxon>
        <taxon>eudicotyledons</taxon>
        <taxon>Gunneridae</taxon>
        <taxon>Pentapetalae</taxon>
        <taxon>Caryophyllales</taxon>
        <taxon>Nepenthaceae</taxon>
        <taxon>Nepenthes</taxon>
    </lineage>
</organism>
<comment type="caution">
    <text evidence="2">The sequence shown here is derived from an EMBL/GenBank/DDBJ whole genome shotgun (WGS) entry which is preliminary data.</text>
</comment>
<gene>
    <name evidence="2" type="ORF">Nepgr_017251</name>
</gene>
<dbReference type="AlphaFoldDB" id="A0AAD3SP40"/>
<proteinExistence type="predicted"/>
<dbReference type="EMBL" id="BSYO01000015">
    <property type="protein sequence ID" value="GMH15410.1"/>
    <property type="molecule type" value="Genomic_DNA"/>
</dbReference>